<name>A0A4V1G5C8_9FIRM</name>
<reference evidence="1 2" key="1">
    <citation type="submission" date="2019-04" db="EMBL/GenBank/DDBJ databases">
        <authorList>
            <person name="Embree M."/>
            <person name="Gaffney J.R."/>
        </authorList>
    </citation>
    <scope>NUCLEOTIDE SEQUENCE [LARGE SCALE GENOMIC DNA]</scope>
    <source>
        <strain evidence="1 2">JE7A12</strain>
    </source>
</reference>
<dbReference type="KEGG" id="ruj:E5Z56_10580"/>
<keyword evidence="2" id="KW-1185">Reference proteome</keyword>
<dbReference type="AlphaFoldDB" id="A0A4V1G5C8"/>
<dbReference type="RefSeq" id="WP_138157761.1">
    <property type="nucleotide sequence ID" value="NZ_CP039381.1"/>
</dbReference>
<dbReference type="EMBL" id="CP039381">
    <property type="protein sequence ID" value="QCT07773.1"/>
    <property type="molecule type" value="Genomic_DNA"/>
</dbReference>
<evidence type="ECO:0000313" key="2">
    <source>
        <dbReference type="Proteomes" id="UP000301475"/>
    </source>
</evidence>
<sequence>MIENPNEWFYNSAKYAIDNKNQIQYGCVFLLRKDAPDKVQEDYKKYIKLIKKSFFSSGIGVFKPYNCNGLVGYKLIGFNDNLNDFEKEQADIMKKLIDNGCISNEPFI</sequence>
<protein>
    <submittedName>
        <fullName evidence="1">Uncharacterized protein</fullName>
    </submittedName>
</protein>
<evidence type="ECO:0000313" key="1">
    <source>
        <dbReference type="EMBL" id="QCT07773.1"/>
    </source>
</evidence>
<accession>A0A4V1G5C8</accession>
<gene>
    <name evidence="1" type="ORF">E5Z56_10580</name>
</gene>
<organism evidence="1 2">
    <name type="scientific">Ruminococcus bovis</name>
    <dbReference type="NCBI Taxonomy" id="2564099"/>
    <lineage>
        <taxon>Bacteria</taxon>
        <taxon>Bacillati</taxon>
        <taxon>Bacillota</taxon>
        <taxon>Clostridia</taxon>
        <taxon>Eubacteriales</taxon>
        <taxon>Oscillospiraceae</taxon>
        <taxon>Ruminococcus</taxon>
    </lineage>
</organism>
<proteinExistence type="predicted"/>
<dbReference type="Proteomes" id="UP000301475">
    <property type="component" value="Chromosome"/>
</dbReference>